<protein>
    <submittedName>
        <fullName evidence="1">Uncharacterized protein</fullName>
    </submittedName>
</protein>
<name>A0A1Y2JYC3_BRAJP</name>
<dbReference type="EMBL" id="NAFL01000056">
    <property type="protein sequence ID" value="OSJ37220.1"/>
    <property type="molecule type" value="Genomic_DNA"/>
</dbReference>
<gene>
    <name evidence="1" type="ORF">BSZ19_00250</name>
</gene>
<dbReference type="Proteomes" id="UP000193335">
    <property type="component" value="Unassembled WGS sequence"/>
</dbReference>
<sequence>MLGLLAELSEQVFQRSEDFVRQLFELDFLHLAIFQNRHANVEVLIRDLSIAPEGNSECL</sequence>
<reference evidence="1 2" key="1">
    <citation type="submission" date="2017-03" db="EMBL/GenBank/DDBJ databases">
        <title>Whole genome sequences of fourteen strains of Bradyrhizobium canariense and one strain of Bradyrhizobium japonicum isolated from Lupinus (Papilionoideae: Genisteae) species in Algeria.</title>
        <authorList>
            <person name="Crovadore J."/>
            <person name="Chekireb D."/>
            <person name="Brachmann A."/>
            <person name="Chablais R."/>
            <person name="Cochard B."/>
            <person name="Lefort F."/>
        </authorList>
    </citation>
    <scope>NUCLEOTIDE SEQUENCE [LARGE SCALE GENOMIC DNA]</scope>
    <source>
        <strain evidence="1 2">UBMA197</strain>
    </source>
</reference>
<organism evidence="1 2">
    <name type="scientific">Bradyrhizobium japonicum</name>
    <dbReference type="NCBI Taxonomy" id="375"/>
    <lineage>
        <taxon>Bacteria</taxon>
        <taxon>Pseudomonadati</taxon>
        <taxon>Pseudomonadota</taxon>
        <taxon>Alphaproteobacteria</taxon>
        <taxon>Hyphomicrobiales</taxon>
        <taxon>Nitrobacteraceae</taxon>
        <taxon>Bradyrhizobium</taxon>
    </lineage>
</organism>
<evidence type="ECO:0000313" key="2">
    <source>
        <dbReference type="Proteomes" id="UP000193335"/>
    </source>
</evidence>
<comment type="caution">
    <text evidence="1">The sequence shown here is derived from an EMBL/GenBank/DDBJ whole genome shotgun (WGS) entry which is preliminary data.</text>
</comment>
<proteinExistence type="predicted"/>
<evidence type="ECO:0000313" key="1">
    <source>
        <dbReference type="EMBL" id="OSJ37220.1"/>
    </source>
</evidence>
<dbReference type="AlphaFoldDB" id="A0A1Y2JYC3"/>
<accession>A0A1Y2JYC3</accession>